<evidence type="ECO:0000256" key="4">
    <source>
        <dbReference type="ARBA" id="ARBA00023136"/>
    </source>
</evidence>
<name>A0ABU1IF97_9BURK</name>
<keyword evidence="5" id="KW-0732">Signal</keyword>
<keyword evidence="3" id="KW-1133">Transmembrane helix</keyword>
<dbReference type="Proteomes" id="UP001267710">
    <property type="component" value="Unassembled WGS sequence"/>
</dbReference>
<sequence length="281" mass="29956">MNHDATSCRPAAQRRAWLAQAGALACGLALPATAARAQVSDLNDAINKAGRQRMLSQRMGKAWLALAHGVETAGARQVLKRSIALFERQLDELQAFAPRPDIRATYAELGTAWARYQAALTRGAPAAADAAALLQADARVLSLAHQGTVQYEAEQAQPVGRLVNIAGRQRMLSQRMAKFCLAAALGVDAAAAQAEIAQARTEFLQAMQTLRQAPQATDRIRGALQMADAQWVFFDAALGRLQGGDGPRGMGTRALSEVFVASEHLLTVMDQVTGLYAAVKA</sequence>
<evidence type="ECO:0000259" key="6">
    <source>
        <dbReference type="Pfam" id="PF13675"/>
    </source>
</evidence>
<keyword evidence="7" id="KW-0808">Transferase</keyword>
<feature type="signal peptide" evidence="5">
    <location>
        <begin position="1"/>
        <end position="34"/>
    </location>
</feature>
<evidence type="ECO:0000313" key="7">
    <source>
        <dbReference type="EMBL" id="MDR6215899.1"/>
    </source>
</evidence>
<dbReference type="InterPro" id="IPR042295">
    <property type="entry name" value="NarX-like_N_sf"/>
</dbReference>
<dbReference type="Pfam" id="PF13675">
    <property type="entry name" value="PilJ"/>
    <property type="match status" value="2"/>
</dbReference>
<keyword evidence="8" id="KW-1185">Reference proteome</keyword>
<comment type="subcellular location">
    <subcellularLocation>
        <location evidence="1">Membrane</location>
        <topology evidence="1">Multi-pass membrane protein</topology>
    </subcellularLocation>
</comment>
<feature type="chain" id="PRO_5045449870" evidence="5">
    <location>
        <begin position="35"/>
        <end position="281"/>
    </location>
</feature>
<reference evidence="7 8" key="1">
    <citation type="submission" date="2023-08" db="EMBL/GenBank/DDBJ databases">
        <title>Functional and genomic diversity of the sorghum phyllosphere microbiome.</title>
        <authorList>
            <person name="Shade A."/>
        </authorList>
    </citation>
    <scope>NUCLEOTIDE SEQUENCE [LARGE SCALE GENOMIC DNA]</scope>
    <source>
        <strain evidence="7 8">SORGH_AS_0335</strain>
    </source>
</reference>
<dbReference type="InterPro" id="IPR029095">
    <property type="entry name" value="NarX-like_N"/>
</dbReference>
<keyword evidence="2" id="KW-0812">Transmembrane</keyword>
<evidence type="ECO:0000256" key="1">
    <source>
        <dbReference type="ARBA" id="ARBA00004141"/>
    </source>
</evidence>
<evidence type="ECO:0000256" key="3">
    <source>
        <dbReference type="ARBA" id="ARBA00022989"/>
    </source>
</evidence>
<dbReference type="InterPro" id="IPR006311">
    <property type="entry name" value="TAT_signal"/>
</dbReference>
<keyword evidence="7" id="KW-0418">Kinase</keyword>
<dbReference type="GO" id="GO:0016301">
    <property type="term" value="F:kinase activity"/>
    <property type="evidence" value="ECO:0007669"/>
    <property type="project" value="UniProtKB-KW"/>
</dbReference>
<feature type="domain" description="NarX-like N-terminal" evidence="6">
    <location>
        <begin position="41"/>
        <end position="136"/>
    </location>
</feature>
<feature type="domain" description="NarX-like N-terminal" evidence="6">
    <location>
        <begin position="154"/>
        <end position="217"/>
    </location>
</feature>
<organism evidence="7 8">
    <name type="scientific">Paracidovorax wautersii</name>
    <dbReference type="NCBI Taxonomy" id="1177982"/>
    <lineage>
        <taxon>Bacteria</taxon>
        <taxon>Pseudomonadati</taxon>
        <taxon>Pseudomonadota</taxon>
        <taxon>Betaproteobacteria</taxon>
        <taxon>Burkholderiales</taxon>
        <taxon>Comamonadaceae</taxon>
        <taxon>Paracidovorax</taxon>
    </lineage>
</organism>
<evidence type="ECO:0000313" key="8">
    <source>
        <dbReference type="Proteomes" id="UP001267710"/>
    </source>
</evidence>
<evidence type="ECO:0000256" key="2">
    <source>
        <dbReference type="ARBA" id="ARBA00022692"/>
    </source>
</evidence>
<dbReference type="PROSITE" id="PS51318">
    <property type="entry name" value="TAT"/>
    <property type="match status" value="1"/>
</dbReference>
<accession>A0ABU1IF97</accession>
<dbReference type="EMBL" id="JAVIZX010000001">
    <property type="protein sequence ID" value="MDR6215899.1"/>
    <property type="molecule type" value="Genomic_DNA"/>
</dbReference>
<keyword evidence="4" id="KW-0472">Membrane</keyword>
<proteinExistence type="predicted"/>
<protein>
    <submittedName>
        <fullName evidence="7">Nitrate/nitrite-specific signal transduction histidine kinase</fullName>
    </submittedName>
</protein>
<gene>
    <name evidence="7" type="ORF">QE399_003588</name>
</gene>
<comment type="caution">
    <text evidence="7">The sequence shown here is derived from an EMBL/GenBank/DDBJ whole genome shotgun (WGS) entry which is preliminary data.</text>
</comment>
<evidence type="ECO:0000256" key="5">
    <source>
        <dbReference type="SAM" id="SignalP"/>
    </source>
</evidence>
<dbReference type="RefSeq" id="WP_309830891.1">
    <property type="nucleotide sequence ID" value="NZ_JAVIZX010000001.1"/>
</dbReference>
<dbReference type="Gene3D" id="1.20.120.960">
    <property type="entry name" value="Histidine kinase NarX, sensor domain"/>
    <property type="match status" value="1"/>
</dbReference>